<reference evidence="2 3" key="1">
    <citation type="submission" date="2018-11" db="EMBL/GenBank/DDBJ databases">
        <title>Genome sequence of Saitozyma podzolica DSM 27192.</title>
        <authorList>
            <person name="Aliyu H."/>
            <person name="Gorte O."/>
            <person name="Ochsenreither K."/>
        </authorList>
    </citation>
    <scope>NUCLEOTIDE SEQUENCE [LARGE SCALE GENOMIC DNA]</scope>
    <source>
        <strain evidence="2 3">DSM 27192</strain>
    </source>
</reference>
<dbReference type="EMBL" id="RSCD01000010">
    <property type="protein sequence ID" value="RSH90592.1"/>
    <property type="molecule type" value="Genomic_DNA"/>
</dbReference>
<dbReference type="Proteomes" id="UP000279259">
    <property type="component" value="Unassembled WGS sequence"/>
</dbReference>
<dbReference type="OrthoDB" id="2574774at2759"/>
<evidence type="ECO:0000313" key="3">
    <source>
        <dbReference type="Proteomes" id="UP000279259"/>
    </source>
</evidence>
<name>A0A427YHL7_9TREE</name>
<protein>
    <submittedName>
        <fullName evidence="2">Uncharacterized protein</fullName>
    </submittedName>
</protein>
<dbReference type="AlphaFoldDB" id="A0A427YHL7"/>
<accession>A0A427YHL7</accession>
<feature type="region of interest" description="Disordered" evidence="1">
    <location>
        <begin position="1"/>
        <end position="31"/>
    </location>
</feature>
<organism evidence="2 3">
    <name type="scientific">Saitozyma podzolica</name>
    <dbReference type="NCBI Taxonomy" id="1890683"/>
    <lineage>
        <taxon>Eukaryota</taxon>
        <taxon>Fungi</taxon>
        <taxon>Dikarya</taxon>
        <taxon>Basidiomycota</taxon>
        <taxon>Agaricomycotina</taxon>
        <taxon>Tremellomycetes</taxon>
        <taxon>Tremellales</taxon>
        <taxon>Trimorphomycetaceae</taxon>
        <taxon>Saitozyma</taxon>
    </lineage>
</organism>
<gene>
    <name evidence="2" type="ORF">EHS25_001197</name>
</gene>
<proteinExistence type="predicted"/>
<comment type="caution">
    <text evidence="2">The sequence shown here is derived from an EMBL/GenBank/DDBJ whole genome shotgun (WGS) entry which is preliminary data.</text>
</comment>
<keyword evidence="3" id="KW-1185">Reference proteome</keyword>
<evidence type="ECO:0000256" key="1">
    <source>
        <dbReference type="SAM" id="MobiDB-lite"/>
    </source>
</evidence>
<sequence length="209" mass="23968">MPAFRIKQEETEPRDPDSESATPDEHEVGRDKRNLRVITADNVTFYVPRYHLPASSLVLRDRIANLPSDGDGHAEIRFSDRRTESASCLRLFLFALTSTALPEYLESRESHFVFAFRGALGLDKPLWCAEVIAHHHESKVYTDLKVVSPWGRMRGGQGLDPARFTIRLWREIKDVYLRALARSNEKAKDNQNAKARKFLLAMKELGYRA</sequence>
<evidence type="ECO:0000313" key="2">
    <source>
        <dbReference type="EMBL" id="RSH90592.1"/>
    </source>
</evidence>